<sequence>MWFWFFESRNEPRTAPLVSWFGGGPGNSAQYGMFTQNGPCEILDNNTEPSLREFSLNNHANVLYIDQPIGTGFSHGDGGKANINFARDNSNRPLINYLKKCDGTGTAEDCSAAYLSYWTELDQPILASALDIYADFIMADIQPGGVRPATNHEEYLQRADVQKAVGARVNYTDSGGAVAIRGSGDDAKSFLGEISHIVRDGVQVLIWAGDSDYVCNWLGTKRVADAVDWPKKEIFSQTDLQPYTVNGVQKATFKSVKNLHYVRVFNAGHNVGSYQPETSLQLIAQSLSGKGLSST</sequence>
<evidence type="ECO:0000256" key="1">
    <source>
        <dbReference type="ARBA" id="ARBA00009431"/>
    </source>
</evidence>
<evidence type="ECO:0000313" key="7">
    <source>
        <dbReference type="Proteomes" id="UP000245910"/>
    </source>
</evidence>
<evidence type="ECO:0000256" key="5">
    <source>
        <dbReference type="ARBA" id="ARBA00023180"/>
    </source>
</evidence>
<dbReference type="EMBL" id="LN649231">
    <property type="protein sequence ID" value="CEI67885.1"/>
    <property type="molecule type" value="Genomic_DNA"/>
</dbReference>
<evidence type="ECO:0000256" key="2">
    <source>
        <dbReference type="ARBA" id="ARBA00022645"/>
    </source>
</evidence>
<dbReference type="Gene3D" id="3.40.50.1820">
    <property type="entry name" value="alpha/beta hydrolase"/>
    <property type="match status" value="2"/>
</dbReference>
<dbReference type="PRINTS" id="PR00724">
    <property type="entry name" value="CRBOXYPTASEC"/>
</dbReference>
<keyword evidence="7" id="KW-1185">Reference proteome</keyword>
<evidence type="ECO:0000256" key="4">
    <source>
        <dbReference type="ARBA" id="ARBA00022801"/>
    </source>
</evidence>
<keyword evidence="5" id="KW-0325">Glycoprotein</keyword>
<comment type="similarity">
    <text evidence="1">Belongs to the peptidase S10 family.</text>
</comment>
<keyword evidence="3" id="KW-0645">Protease</keyword>
<dbReference type="InterPro" id="IPR001563">
    <property type="entry name" value="Peptidase_S10"/>
</dbReference>
<dbReference type="GO" id="GO:0006508">
    <property type="term" value="P:proteolysis"/>
    <property type="evidence" value="ECO:0007669"/>
    <property type="project" value="UniProtKB-KW"/>
</dbReference>
<accession>A0A2L2U1F7</accession>
<dbReference type="PANTHER" id="PTHR11802:SF453">
    <property type="entry name" value="S1, PUTATIVE-RELATED"/>
    <property type="match status" value="1"/>
</dbReference>
<reference evidence="7" key="1">
    <citation type="submission" date="2014-10" db="EMBL/GenBank/DDBJ databases">
        <authorList>
            <person name="King R."/>
        </authorList>
    </citation>
    <scope>NUCLEOTIDE SEQUENCE [LARGE SCALE GENOMIC DNA]</scope>
    <source>
        <strain evidence="7">A3/5</strain>
    </source>
</reference>
<dbReference type="Proteomes" id="UP000245910">
    <property type="component" value="Chromosome III"/>
</dbReference>
<name>A0A2L2U1F7_9HYPO</name>
<evidence type="ECO:0000256" key="3">
    <source>
        <dbReference type="ARBA" id="ARBA00022670"/>
    </source>
</evidence>
<proteinExistence type="inferred from homology"/>
<protein>
    <recommendedName>
        <fullName evidence="8">Carboxypeptidase</fullName>
    </recommendedName>
</protein>
<dbReference type="GO" id="GO:0000324">
    <property type="term" value="C:fungal-type vacuole"/>
    <property type="evidence" value="ECO:0007669"/>
    <property type="project" value="TreeGrafter"/>
</dbReference>
<organism evidence="6 7">
    <name type="scientific">Fusarium venenatum</name>
    <dbReference type="NCBI Taxonomy" id="56646"/>
    <lineage>
        <taxon>Eukaryota</taxon>
        <taxon>Fungi</taxon>
        <taxon>Dikarya</taxon>
        <taxon>Ascomycota</taxon>
        <taxon>Pezizomycotina</taxon>
        <taxon>Sordariomycetes</taxon>
        <taxon>Hypocreomycetidae</taxon>
        <taxon>Hypocreales</taxon>
        <taxon>Nectriaceae</taxon>
        <taxon>Fusarium</taxon>
    </lineage>
</organism>
<dbReference type="STRING" id="56646.A0A2L2U1F7"/>
<dbReference type="PANTHER" id="PTHR11802">
    <property type="entry name" value="SERINE PROTEASE FAMILY S10 SERINE CARBOXYPEPTIDASE"/>
    <property type="match status" value="1"/>
</dbReference>
<dbReference type="Pfam" id="PF00450">
    <property type="entry name" value="Peptidase_S10"/>
    <property type="match status" value="2"/>
</dbReference>
<dbReference type="GO" id="GO:0004185">
    <property type="term" value="F:serine-type carboxypeptidase activity"/>
    <property type="evidence" value="ECO:0007669"/>
    <property type="project" value="InterPro"/>
</dbReference>
<evidence type="ECO:0000313" key="6">
    <source>
        <dbReference type="EMBL" id="CEI67885.1"/>
    </source>
</evidence>
<dbReference type="InterPro" id="IPR029058">
    <property type="entry name" value="AB_hydrolase_fold"/>
</dbReference>
<keyword evidence="4" id="KW-0378">Hydrolase</keyword>
<keyword evidence="2" id="KW-0121">Carboxypeptidase</keyword>
<evidence type="ECO:0008006" key="8">
    <source>
        <dbReference type="Google" id="ProtNLM"/>
    </source>
</evidence>
<dbReference type="SUPFAM" id="SSF53474">
    <property type="entry name" value="alpha/beta-Hydrolases"/>
    <property type="match status" value="1"/>
</dbReference>
<dbReference type="AlphaFoldDB" id="A0A2L2U1F7"/>